<dbReference type="EMBL" id="DF973462">
    <property type="protein sequence ID" value="GAU31620.1"/>
    <property type="molecule type" value="Genomic_DNA"/>
</dbReference>
<accession>A0A2Z6N687</accession>
<feature type="chain" id="PRO_5016410363" description="Secreted peptide" evidence="1">
    <location>
        <begin position="21"/>
        <end position="77"/>
    </location>
</feature>
<sequence>MFWLVFAFLLVVFLSVTVFCFPFLEIGGGGPVSTTGDELVMEVMMDVVVVKDLLWRGDICDGSVMGVVAAATDLSWR</sequence>
<evidence type="ECO:0000313" key="2">
    <source>
        <dbReference type="EMBL" id="GAU31620.1"/>
    </source>
</evidence>
<organism evidence="2 3">
    <name type="scientific">Trifolium subterraneum</name>
    <name type="common">Subterranean clover</name>
    <dbReference type="NCBI Taxonomy" id="3900"/>
    <lineage>
        <taxon>Eukaryota</taxon>
        <taxon>Viridiplantae</taxon>
        <taxon>Streptophyta</taxon>
        <taxon>Embryophyta</taxon>
        <taxon>Tracheophyta</taxon>
        <taxon>Spermatophyta</taxon>
        <taxon>Magnoliopsida</taxon>
        <taxon>eudicotyledons</taxon>
        <taxon>Gunneridae</taxon>
        <taxon>Pentapetalae</taxon>
        <taxon>rosids</taxon>
        <taxon>fabids</taxon>
        <taxon>Fabales</taxon>
        <taxon>Fabaceae</taxon>
        <taxon>Papilionoideae</taxon>
        <taxon>50 kb inversion clade</taxon>
        <taxon>NPAAA clade</taxon>
        <taxon>Hologalegina</taxon>
        <taxon>IRL clade</taxon>
        <taxon>Trifolieae</taxon>
        <taxon>Trifolium</taxon>
    </lineage>
</organism>
<evidence type="ECO:0000313" key="3">
    <source>
        <dbReference type="Proteomes" id="UP000242715"/>
    </source>
</evidence>
<name>A0A2Z6N687_TRISU</name>
<feature type="signal peptide" evidence="1">
    <location>
        <begin position="1"/>
        <end position="20"/>
    </location>
</feature>
<gene>
    <name evidence="2" type="ORF">TSUD_63690</name>
</gene>
<evidence type="ECO:0008006" key="4">
    <source>
        <dbReference type="Google" id="ProtNLM"/>
    </source>
</evidence>
<keyword evidence="1" id="KW-0732">Signal</keyword>
<keyword evidence="3" id="KW-1185">Reference proteome</keyword>
<proteinExistence type="predicted"/>
<protein>
    <recommendedName>
        <fullName evidence="4">Secreted peptide</fullName>
    </recommendedName>
</protein>
<dbReference type="Proteomes" id="UP000242715">
    <property type="component" value="Unassembled WGS sequence"/>
</dbReference>
<reference evidence="3" key="1">
    <citation type="journal article" date="2017" name="Front. Plant Sci.">
        <title>Climate Clever Clovers: New Paradigm to Reduce the Environmental Footprint of Ruminants by Breeding Low Methanogenic Forages Utilizing Haplotype Variation.</title>
        <authorList>
            <person name="Kaur P."/>
            <person name="Appels R."/>
            <person name="Bayer P.E."/>
            <person name="Keeble-Gagnere G."/>
            <person name="Wang J."/>
            <person name="Hirakawa H."/>
            <person name="Shirasawa K."/>
            <person name="Vercoe P."/>
            <person name="Stefanova K."/>
            <person name="Durmic Z."/>
            <person name="Nichols P."/>
            <person name="Revell C."/>
            <person name="Isobe S.N."/>
            <person name="Edwards D."/>
            <person name="Erskine W."/>
        </authorList>
    </citation>
    <scope>NUCLEOTIDE SEQUENCE [LARGE SCALE GENOMIC DNA]</scope>
    <source>
        <strain evidence="3">cv. Daliak</strain>
    </source>
</reference>
<evidence type="ECO:0000256" key="1">
    <source>
        <dbReference type="SAM" id="SignalP"/>
    </source>
</evidence>
<dbReference type="AlphaFoldDB" id="A0A2Z6N687"/>